<sequence length="150" mass="17232">MDQPRTVRVRLTGQIITPATLSLQTDHIPIDEHLAFNPTDIELTVNSAGGLEEPRRGNFRPFILISKQTKKYDETWLVVLAHIALLFRESLFHAALIFYLTKLTTLAILNVDYLVLQVFWKFNWYIREIFNSKGNAVLTKLTITFCGPTI</sequence>
<dbReference type="EMBL" id="BSXS01002617">
    <property type="protein sequence ID" value="GME79492.1"/>
    <property type="molecule type" value="Genomic_DNA"/>
</dbReference>
<evidence type="ECO:0000313" key="1">
    <source>
        <dbReference type="EMBL" id="GME79492.1"/>
    </source>
</evidence>
<protein>
    <submittedName>
        <fullName evidence="1">Unnamed protein product</fullName>
    </submittedName>
</protein>
<name>A0ACB5T259_AMBMO</name>
<evidence type="ECO:0000313" key="2">
    <source>
        <dbReference type="Proteomes" id="UP001165064"/>
    </source>
</evidence>
<gene>
    <name evidence="1" type="ORF">Amon02_000397700</name>
</gene>
<reference evidence="1" key="1">
    <citation type="submission" date="2023-04" db="EMBL/GenBank/DDBJ databases">
        <title>Ambrosiozyma monospora NBRC 10751.</title>
        <authorList>
            <person name="Ichikawa N."/>
            <person name="Sato H."/>
            <person name="Tonouchi N."/>
        </authorList>
    </citation>
    <scope>NUCLEOTIDE SEQUENCE</scope>
    <source>
        <strain evidence="1">NBRC 10751</strain>
    </source>
</reference>
<organism evidence="1 2">
    <name type="scientific">Ambrosiozyma monospora</name>
    <name type="common">Yeast</name>
    <name type="synonym">Endomycopsis monosporus</name>
    <dbReference type="NCBI Taxonomy" id="43982"/>
    <lineage>
        <taxon>Eukaryota</taxon>
        <taxon>Fungi</taxon>
        <taxon>Dikarya</taxon>
        <taxon>Ascomycota</taxon>
        <taxon>Saccharomycotina</taxon>
        <taxon>Pichiomycetes</taxon>
        <taxon>Pichiales</taxon>
        <taxon>Pichiaceae</taxon>
        <taxon>Ambrosiozyma</taxon>
    </lineage>
</organism>
<accession>A0ACB5T259</accession>
<keyword evidence="2" id="KW-1185">Reference proteome</keyword>
<proteinExistence type="predicted"/>
<dbReference type="Proteomes" id="UP001165064">
    <property type="component" value="Unassembled WGS sequence"/>
</dbReference>
<comment type="caution">
    <text evidence="1">The sequence shown here is derived from an EMBL/GenBank/DDBJ whole genome shotgun (WGS) entry which is preliminary data.</text>
</comment>